<proteinExistence type="predicted"/>
<evidence type="ECO:0000313" key="2">
    <source>
        <dbReference type="Proteomes" id="UP000054007"/>
    </source>
</evidence>
<name>A0A0D7BKF2_9AGAR</name>
<accession>A0A0D7BKF2</accession>
<dbReference type="EMBL" id="KN880460">
    <property type="protein sequence ID" value="KIY70952.1"/>
    <property type="molecule type" value="Genomic_DNA"/>
</dbReference>
<evidence type="ECO:0000313" key="1">
    <source>
        <dbReference type="EMBL" id="KIY70952.1"/>
    </source>
</evidence>
<keyword evidence="2" id="KW-1185">Reference proteome</keyword>
<dbReference type="Proteomes" id="UP000054007">
    <property type="component" value="Unassembled WGS sequence"/>
</dbReference>
<organism evidence="1 2">
    <name type="scientific">Cylindrobasidium torrendii FP15055 ss-10</name>
    <dbReference type="NCBI Taxonomy" id="1314674"/>
    <lineage>
        <taxon>Eukaryota</taxon>
        <taxon>Fungi</taxon>
        <taxon>Dikarya</taxon>
        <taxon>Basidiomycota</taxon>
        <taxon>Agaricomycotina</taxon>
        <taxon>Agaricomycetes</taxon>
        <taxon>Agaricomycetidae</taxon>
        <taxon>Agaricales</taxon>
        <taxon>Marasmiineae</taxon>
        <taxon>Physalacriaceae</taxon>
        <taxon>Cylindrobasidium</taxon>
    </lineage>
</organism>
<reference evidence="1 2" key="1">
    <citation type="journal article" date="2015" name="Fungal Genet. Biol.">
        <title>Evolution of novel wood decay mechanisms in Agaricales revealed by the genome sequences of Fistulina hepatica and Cylindrobasidium torrendii.</title>
        <authorList>
            <person name="Floudas D."/>
            <person name="Held B.W."/>
            <person name="Riley R."/>
            <person name="Nagy L.G."/>
            <person name="Koehler G."/>
            <person name="Ransdell A.S."/>
            <person name="Younus H."/>
            <person name="Chow J."/>
            <person name="Chiniquy J."/>
            <person name="Lipzen A."/>
            <person name="Tritt A."/>
            <person name="Sun H."/>
            <person name="Haridas S."/>
            <person name="LaButti K."/>
            <person name="Ohm R.A."/>
            <person name="Kues U."/>
            <person name="Blanchette R.A."/>
            <person name="Grigoriev I.V."/>
            <person name="Minto R.E."/>
            <person name="Hibbett D.S."/>
        </authorList>
    </citation>
    <scope>NUCLEOTIDE SEQUENCE [LARGE SCALE GENOMIC DNA]</scope>
    <source>
        <strain evidence="1 2">FP15055 ss-10</strain>
    </source>
</reference>
<protein>
    <submittedName>
        <fullName evidence="1">Uncharacterized protein</fullName>
    </submittedName>
</protein>
<dbReference type="AlphaFoldDB" id="A0A0D7BKF2"/>
<gene>
    <name evidence="1" type="ORF">CYLTODRAFT_487597</name>
</gene>
<sequence>METTQTYILHEAFFPTELKFIVFEYLKQLCIDDDQDYFSSLCLAWPEILPLVREYRFSSVTVWNSEEIELQESISTASHRRCAARFVDIVKNAPRGHDVASFVQTLVVDPHFSDGQKWRRHPSVFTSPALCDLLHALPNLDAVELVRLRWDSMPDDAWRNLTKALFSIPRLTLTLNDLRVGHYVELAALLDMLKPVPTVMLSCIQVQYAHGPMFAHPALVACSFPNITCMALQADWITGANGYVSPSFYPKLESLVVLPGSTRNVYVSGVHSIVSRVRSDLPHLNLAYIDYMICNDGPFAPHGHWAELLLPAELSVFQACISLRRPRSELEELSMVHCYTNSLRHRIQASRIPLEKVHLKLLMVPRSKRQRRVLGNKELLEKISALDGLLASMENTDIVLEGWPCKGDPVDKTEKTLWTLFPALKERMESPGGGVELFWNGFW</sequence>